<comment type="cofactor">
    <cofactor evidence="1">
        <name>Mg(2+)</name>
        <dbReference type="ChEBI" id="CHEBI:18420"/>
    </cofactor>
</comment>
<reference evidence="5 6" key="1">
    <citation type="submission" date="2018-03" db="EMBL/GenBank/DDBJ databases">
        <authorList>
            <person name="Keele B.F."/>
        </authorList>
    </citation>
    <scope>NUCLEOTIDE SEQUENCE [LARGE SCALE GENOMIC DNA]</scope>
    <source>
        <strain evidence="5 6">CeCT 8812</strain>
    </source>
</reference>
<accession>A0A2R8ACB7</accession>
<sequence length="165" mass="18247">MSGSFAETYLGRLRAEIGGRLLLVPGSRLVVRRDDGRILLQLRRDLEIWGLPGGCAEPGETLAEGAARELHEEAGLTVRPADLVPFAFSDTPETNEVTFPNGHRCHFFVLCFEVSCCEGHPIISDEESLALEWFAPTDLPEMLASSRATLDAHQRFRSTGKFQYG</sequence>
<comment type="similarity">
    <text evidence="3">Belongs to the Nudix hydrolase family.</text>
</comment>
<evidence type="ECO:0000313" key="6">
    <source>
        <dbReference type="Proteomes" id="UP000244932"/>
    </source>
</evidence>
<evidence type="ECO:0000313" key="5">
    <source>
        <dbReference type="EMBL" id="SPF29710.1"/>
    </source>
</evidence>
<evidence type="ECO:0000256" key="2">
    <source>
        <dbReference type="ARBA" id="ARBA00022801"/>
    </source>
</evidence>
<dbReference type="PROSITE" id="PS00893">
    <property type="entry name" value="NUDIX_BOX"/>
    <property type="match status" value="1"/>
</dbReference>
<keyword evidence="6" id="KW-1185">Reference proteome</keyword>
<dbReference type="Proteomes" id="UP000244932">
    <property type="component" value="Unassembled WGS sequence"/>
</dbReference>
<dbReference type="RefSeq" id="WP_108782384.1">
    <property type="nucleotide sequence ID" value="NZ_OMKW01000002.1"/>
</dbReference>
<dbReference type="InterPro" id="IPR020084">
    <property type="entry name" value="NUDIX_hydrolase_CS"/>
</dbReference>
<dbReference type="InterPro" id="IPR020476">
    <property type="entry name" value="Nudix_hydrolase"/>
</dbReference>
<keyword evidence="2 3" id="KW-0378">Hydrolase</keyword>
<feature type="domain" description="Nudix hydrolase" evidence="4">
    <location>
        <begin position="22"/>
        <end position="156"/>
    </location>
</feature>
<name>A0A2R8ACB7_9RHOB</name>
<dbReference type="EC" id="3.6.1.9" evidence="5"/>
<organism evidence="5 6">
    <name type="scientific">Pontivivens insulae</name>
    <dbReference type="NCBI Taxonomy" id="1639689"/>
    <lineage>
        <taxon>Bacteria</taxon>
        <taxon>Pseudomonadati</taxon>
        <taxon>Pseudomonadota</taxon>
        <taxon>Alphaproteobacteria</taxon>
        <taxon>Rhodobacterales</taxon>
        <taxon>Paracoccaceae</taxon>
        <taxon>Pontivivens</taxon>
    </lineage>
</organism>
<dbReference type="GO" id="GO:0047429">
    <property type="term" value="F:nucleoside triphosphate diphosphatase activity"/>
    <property type="evidence" value="ECO:0007669"/>
    <property type="project" value="UniProtKB-EC"/>
</dbReference>
<protein>
    <submittedName>
        <fullName evidence="5">Nucleoside triphosphatase NudI</fullName>
        <ecNumber evidence="5">3.6.1.9</ecNumber>
    </submittedName>
</protein>
<dbReference type="PRINTS" id="PR00502">
    <property type="entry name" value="NUDIXFAMILY"/>
</dbReference>
<dbReference type="PANTHER" id="PTHR43046:SF2">
    <property type="entry name" value="8-OXO-DGTP DIPHOSPHATASE-RELATED"/>
    <property type="match status" value="1"/>
</dbReference>
<dbReference type="EMBL" id="OMKW01000002">
    <property type="protein sequence ID" value="SPF29710.1"/>
    <property type="molecule type" value="Genomic_DNA"/>
</dbReference>
<dbReference type="AlphaFoldDB" id="A0A2R8ACB7"/>
<dbReference type="PROSITE" id="PS51462">
    <property type="entry name" value="NUDIX"/>
    <property type="match status" value="1"/>
</dbReference>
<dbReference type="Gene3D" id="3.90.79.10">
    <property type="entry name" value="Nucleoside Triphosphate Pyrophosphohydrolase"/>
    <property type="match status" value="1"/>
</dbReference>
<gene>
    <name evidence="5" type="primary">nudI</name>
    <name evidence="5" type="ORF">POI8812_02026</name>
</gene>
<dbReference type="Pfam" id="PF00293">
    <property type="entry name" value="NUDIX"/>
    <property type="match status" value="1"/>
</dbReference>
<proteinExistence type="inferred from homology"/>
<dbReference type="InterPro" id="IPR015797">
    <property type="entry name" value="NUDIX_hydrolase-like_dom_sf"/>
</dbReference>
<evidence type="ECO:0000256" key="3">
    <source>
        <dbReference type="RuleBase" id="RU003476"/>
    </source>
</evidence>
<dbReference type="OrthoDB" id="9761969at2"/>
<dbReference type="SUPFAM" id="SSF55811">
    <property type="entry name" value="Nudix"/>
    <property type="match status" value="1"/>
</dbReference>
<evidence type="ECO:0000259" key="4">
    <source>
        <dbReference type="PROSITE" id="PS51462"/>
    </source>
</evidence>
<evidence type="ECO:0000256" key="1">
    <source>
        <dbReference type="ARBA" id="ARBA00001946"/>
    </source>
</evidence>
<dbReference type="PANTHER" id="PTHR43046">
    <property type="entry name" value="GDP-MANNOSE MANNOSYL HYDROLASE"/>
    <property type="match status" value="1"/>
</dbReference>
<dbReference type="InterPro" id="IPR000086">
    <property type="entry name" value="NUDIX_hydrolase_dom"/>
</dbReference>